<dbReference type="AlphaFoldDB" id="A6BG98"/>
<evidence type="ECO:0000313" key="1">
    <source>
        <dbReference type="EMBL" id="EDM63309.1"/>
    </source>
</evidence>
<sequence>MFLRGLNKNWENAYRAEAKFYSGNNNIFGVFPLTENTDTIFHSKPRAKVDDQEVKVWRILLVPIQGEPLGDVDFYKALEYFKKIKCDMKGEEILVKGFSKQELEKILQFCN</sequence>
<dbReference type="InterPro" id="IPR025387">
    <property type="entry name" value="DUF4299"/>
</dbReference>
<reference evidence="1 2" key="2">
    <citation type="submission" date="2007-04" db="EMBL/GenBank/DDBJ databases">
        <title>Draft genome sequence of Dorea longicatena (DSM 13814).</title>
        <authorList>
            <person name="Sudarsanam P."/>
            <person name="Ley R."/>
            <person name="Guruge J."/>
            <person name="Turnbaugh P.J."/>
            <person name="Mahowald M."/>
            <person name="Liep D."/>
            <person name="Gordon J."/>
        </authorList>
    </citation>
    <scope>NUCLEOTIDE SEQUENCE [LARGE SCALE GENOMIC DNA]</scope>
    <source>
        <strain evidence="1 2">DSM 13814</strain>
    </source>
</reference>
<dbReference type="EMBL" id="AAXB02000005">
    <property type="protein sequence ID" value="EDM63309.1"/>
    <property type="molecule type" value="Genomic_DNA"/>
</dbReference>
<dbReference type="Pfam" id="PF14132">
    <property type="entry name" value="DUF4299"/>
    <property type="match status" value="1"/>
</dbReference>
<reference evidence="1 2" key="1">
    <citation type="submission" date="2007-03" db="EMBL/GenBank/DDBJ databases">
        <authorList>
            <person name="Fulton L."/>
            <person name="Clifton S."/>
            <person name="Fulton B."/>
            <person name="Xu J."/>
            <person name="Minx P."/>
            <person name="Pepin K.H."/>
            <person name="Johnson M."/>
            <person name="Thiruvilangam P."/>
            <person name="Bhonagiri V."/>
            <person name="Nash W.E."/>
            <person name="Mardis E.R."/>
            <person name="Wilson R.K."/>
        </authorList>
    </citation>
    <scope>NUCLEOTIDE SEQUENCE [LARGE SCALE GENOMIC DNA]</scope>
    <source>
        <strain evidence="1 2">DSM 13814</strain>
    </source>
</reference>
<dbReference type="Proteomes" id="UP000004016">
    <property type="component" value="Unassembled WGS sequence"/>
</dbReference>
<accession>A6BG98</accession>
<evidence type="ECO:0000313" key="2">
    <source>
        <dbReference type="Proteomes" id="UP000004016"/>
    </source>
</evidence>
<comment type="caution">
    <text evidence="1">The sequence shown here is derived from an EMBL/GenBank/DDBJ whole genome shotgun (WGS) entry which is preliminary data.</text>
</comment>
<gene>
    <name evidence="1" type="ORF">DORLON_01320</name>
</gene>
<proteinExistence type="predicted"/>
<protein>
    <recommendedName>
        <fullName evidence="3">DUF4299 domain-containing protein</fullName>
    </recommendedName>
</protein>
<evidence type="ECO:0008006" key="3">
    <source>
        <dbReference type="Google" id="ProtNLM"/>
    </source>
</evidence>
<organism evidence="1 2">
    <name type="scientific">Dorea longicatena DSM 13814</name>
    <dbReference type="NCBI Taxonomy" id="411462"/>
    <lineage>
        <taxon>Bacteria</taxon>
        <taxon>Bacillati</taxon>
        <taxon>Bacillota</taxon>
        <taxon>Clostridia</taxon>
        <taxon>Lachnospirales</taxon>
        <taxon>Lachnospiraceae</taxon>
        <taxon>Dorea</taxon>
    </lineage>
</organism>
<dbReference type="HOGENOM" id="CLU_2154356_0_0_9"/>
<name>A6BG98_9FIRM</name>
<dbReference type="GeneID" id="93135652"/>
<dbReference type="RefSeq" id="WP_006426962.1">
    <property type="nucleotide sequence ID" value="NZ_DS264392.1"/>
</dbReference>